<dbReference type="PIRSF" id="PIRSF037290">
    <property type="entry name" value="UCP037290"/>
    <property type="match status" value="1"/>
</dbReference>
<dbReference type="PANTHER" id="PTHR35369">
    <property type="entry name" value="BLR3025 PROTEIN-RELATED"/>
    <property type="match status" value="1"/>
</dbReference>
<name>I8T455_9GAMM</name>
<evidence type="ECO:0000259" key="2">
    <source>
        <dbReference type="Pfam" id="PF00154"/>
    </source>
</evidence>
<evidence type="ECO:0000256" key="1">
    <source>
        <dbReference type="ARBA" id="ARBA00022763"/>
    </source>
</evidence>
<dbReference type="AlphaFoldDB" id="I8T455"/>
<dbReference type="Proteomes" id="UP000003704">
    <property type="component" value="Unassembled WGS sequence"/>
</dbReference>
<dbReference type="Gene3D" id="3.40.50.300">
    <property type="entry name" value="P-loop containing nucleotide triphosphate hydrolases"/>
    <property type="match status" value="1"/>
</dbReference>
<dbReference type="InterPro" id="IPR050356">
    <property type="entry name" value="SulA_CellDiv_inhibitor"/>
</dbReference>
<evidence type="ECO:0000313" key="3">
    <source>
        <dbReference type="EMBL" id="EIT68453.1"/>
    </source>
</evidence>
<keyword evidence="4" id="KW-1185">Reference proteome</keyword>
<sequence>MPLRPLPDSLLQRSDLWLGHKAQRISAEPTGHAALDALLPGGGWPRGAISEILLPRPGVGEWKLLLPALVRLSQAGKRIALVAPPHLPYAPALAGAGIALECCWIVQPESAADGVWAIEQLLRSSALGAVVGWCEAADERVQRRLQLAAEQAGSGPLGLLLRPPGAHQQPSVSALRLGLRPEAGGPRIDILKARGGRSGQSLKLAGQAA</sequence>
<dbReference type="SUPFAM" id="SSF52540">
    <property type="entry name" value="P-loop containing nucleoside triphosphate hydrolases"/>
    <property type="match status" value="1"/>
</dbReference>
<dbReference type="STRING" id="1172194.WQQ_36480"/>
<dbReference type="EMBL" id="AKGD01000003">
    <property type="protein sequence ID" value="EIT68453.1"/>
    <property type="molecule type" value="Genomic_DNA"/>
</dbReference>
<reference evidence="3 4" key="1">
    <citation type="journal article" date="2012" name="J. Bacteriol.">
        <title>Genome Sequence of n-Alkane-Degrading Hydrocarboniphaga effusa Strain AP103T (ATCC BAA-332T).</title>
        <authorList>
            <person name="Chang H.K."/>
            <person name="Zylstra G.J."/>
            <person name="Chae J.C."/>
        </authorList>
    </citation>
    <scope>NUCLEOTIDE SEQUENCE [LARGE SCALE GENOMIC DNA]</scope>
    <source>
        <strain evidence="3 4">AP103</strain>
    </source>
</reference>
<accession>I8T455</accession>
<dbReference type="InterPro" id="IPR049428">
    <property type="entry name" value="RecA-like_N"/>
</dbReference>
<organism evidence="3 4">
    <name type="scientific">Hydrocarboniphaga effusa AP103</name>
    <dbReference type="NCBI Taxonomy" id="1172194"/>
    <lineage>
        <taxon>Bacteria</taxon>
        <taxon>Pseudomonadati</taxon>
        <taxon>Pseudomonadota</taxon>
        <taxon>Gammaproteobacteria</taxon>
        <taxon>Nevskiales</taxon>
        <taxon>Nevskiaceae</taxon>
        <taxon>Hydrocarboniphaga</taxon>
    </lineage>
</organism>
<proteinExistence type="predicted"/>
<feature type="domain" description="RecA-like N-terminal" evidence="2">
    <location>
        <begin position="18"/>
        <end position="131"/>
    </location>
</feature>
<protein>
    <recommendedName>
        <fullName evidence="2">RecA-like N-terminal domain-containing protein</fullName>
    </recommendedName>
</protein>
<dbReference type="GO" id="GO:0006281">
    <property type="term" value="P:DNA repair"/>
    <property type="evidence" value="ECO:0007669"/>
    <property type="project" value="TreeGrafter"/>
</dbReference>
<dbReference type="PANTHER" id="PTHR35369:SF3">
    <property type="entry name" value="TRANSLESION DNA SYNTHESIS-ASSOCIATED PROTEIN IMUA"/>
    <property type="match status" value="1"/>
</dbReference>
<dbReference type="Pfam" id="PF00154">
    <property type="entry name" value="RecA_N"/>
    <property type="match status" value="1"/>
</dbReference>
<dbReference type="InterPro" id="IPR047610">
    <property type="entry name" value="ImuA_translesion"/>
</dbReference>
<dbReference type="InterPro" id="IPR017166">
    <property type="entry name" value="UCP037290"/>
</dbReference>
<dbReference type="OrthoDB" id="9811176at2"/>
<keyword evidence="1" id="KW-0227">DNA damage</keyword>
<dbReference type="RefSeq" id="WP_007186585.1">
    <property type="nucleotide sequence ID" value="NZ_AKGD01000003.1"/>
</dbReference>
<dbReference type="NCBIfam" id="NF033429">
    <property type="entry name" value="ImuA_translesion"/>
    <property type="match status" value="1"/>
</dbReference>
<evidence type="ECO:0000313" key="4">
    <source>
        <dbReference type="Proteomes" id="UP000003704"/>
    </source>
</evidence>
<dbReference type="InterPro" id="IPR027417">
    <property type="entry name" value="P-loop_NTPase"/>
</dbReference>
<gene>
    <name evidence="3" type="ORF">WQQ_36480</name>
</gene>
<comment type="caution">
    <text evidence="3">The sequence shown here is derived from an EMBL/GenBank/DDBJ whole genome shotgun (WGS) entry which is preliminary data.</text>
</comment>